<sequence length="834" mass="93116">MEVTHMYDHVTHAVVGGSEKLDFTVADGGFFMQMLSASLYKDQKLAVIRETLANADDAHKMVGQTRPFEVTLTAEKLIIRDFGPGIPHEKIGPVYTVYGGSTKTNDDGQTGGFGLGCKAPFAYTDNFQVTSYCNGMKTIYRMSKSDSEVGGKPSCIKIVSIPTQETGLEVSINIALKTDVHQFASRIEQVLANGEMNAIFNGNQAKVLPFSTMEKGYLITDASPLNSHERLYVRYGAVIYPIEDNDAYHYEWHSVHSTITQLGRRENGSFYLILQARPGSLSLTPSREGLTITDTTIETITKLLEDFKANYTGDYEREAKVVFRSAVQAAKDAGDFKLLMANPFDLSLQKKYIEKPVSGDVTYIVNPVTLARWALLHQYPGHQDHSFQLRDIKDRVGTLVQQNAAVTQDRGLLRSMLKAIRGAKPCHAGGWAFEEWKRRVVVPVLSKLRDNKLMDTNTLQFAIPYVGWSDERSYYRNDRIYLRNARHGYVDNLGKMMLMQKRLIILTHNAEDFEVKFKWADSEALENTPNAGALKAQGDSKFFGALVYQVGRAKAKVEEARRVLKGIKGYTVLDLTEYIEYREPKARTAPAAGKVKLAGYPTLNGISDGKFFDWQKMTTTEDRTMKPIGFVRVYGKSDWRGRKNLHGLGKHEQAQALAKAYGDVVTACITPAQVAKLLKEGIPGIKTWLPKQIIKDLTDPAMQAALPGTLRVVRRWVSQQDGVDTQFVITILQTKELRELFKLPELVQLTAEQANVLNLLKEVEDDFTELAESKEVEAFSQIVPGAKIQKFVKGLAANPMVSLIDTAAIRVIFDGTDEALKAKTVKLIKQVIKG</sequence>
<dbReference type="AlphaFoldDB" id="A0A533I352"/>
<accession>A0A533I352</accession>
<proteinExistence type="predicted"/>
<keyword evidence="1" id="KW-0418">Kinase</keyword>
<dbReference type="EMBL" id="VAFL01000015">
    <property type="protein sequence ID" value="TKW65185.1"/>
    <property type="molecule type" value="Genomic_DNA"/>
</dbReference>
<gene>
    <name evidence="1" type="ORF">DI616_15775</name>
</gene>
<dbReference type="Gene3D" id="3.30.565.10">
    <property type="entry name" value="Histidine kinase-like ATPase, C-terminal domain"/>
    <property type="match status" value="1"/>
</dbReference>
<dbReference type="Proteomes" id="UP000315344">
    <property type="component" value="Unassembled WGS sequence"/>
</dbReference>
<dbReference type="SUPFAM" id="SSF55874">
    <property type="entry name" value="ATPase domain of HSP90 chaperone/DNA topoisomerase II/histidine kinase"/>
    <property type="match status" value="1"/>
</dbReference>
<keyword evidence="1" id="KW-0808">Transferase</keyword>
<protein>
    <submittedName>
        <fullName evidence="1">Sensor histidine kinase</fullName>
    </submittedName>
</protein>
<evidence type="ECO:0000313" key="1">
    <source>
        <dbReference type="EMBL" id="TKW65185.1"/>
    </source>
</evidence>
<evidence type="ECO:0000313" key="2">
    <source>
        <dbReference type="Proteomes" id="UP000315344"/>
    </source>
</evidence>
<name>A0A533I352_PARDE</name>
<dbReference type="GO" id="GO:0016301">
    <property type="term" value="F:kinase activity"/>
    <property type="evidence" value="ECO:0007669"/>
    <property type="project" value="UniProtKB-KW"/>
</dbReference>
<organism evidence="1 2">
    <name type="scientific">Paracoccus denitrificans</name>
    <dbReference type="NCBI Taxonomy" id="266"/>
    <lineage>
        <taxon>Bacteria</taxon>
        <taxon>Pseudomonadati</taxon>
        <taxon>Pseudomonadota</taxon>
        <taxon>Alphaproteobacteria</taxon>
        <taxon>Rhodobacterales</taxon>
        <taxon>Paracoccaceae</taxon>
        <taxon>Paracoccus</taxon>
    </lineage>
</organism>
<dbReference type="InterPro" id="IPR036890">
    <property type="entry name" value="HATPase_C_sf"/>
</dbReference>
<comment type="caution">
    <text evidence="1">The sequence shown here is derived from an EMBL/GenBank/DDBJ whole genome shotgun (WGS) entry which is preliminary data.</text>
</comment>
<reference evidence="1 2" key="1">
    <citation type="journal article" date="2017" name="Nat. Commun.">
        <title>In situ click chemistry generation of cyclooxygenase-2 inhibitors.</title>
        <authorList>
            <person name="Bhardwaj A."/>
            <person name="Kaur J."/>
            <person name="Wuest M."/>
            <person name="Wuest F."/>
        </authorList>
    </citation>
    <scope>NUCLEOTIDE SEQUENCE [LARGE SCALE GENOMIC DNA]</scope>
    <source>
        <strain evidence="1">S2_012_000_R3_94</strain>
    </source>
</reference>